<keyword evidence="2" id="KW-0677">Repeat</keyword>
<dbReference type="InterPro" id="IPR036873">
    <property type="entry name" value="Rhodanese-like_dom_sf"/>
</dbReference>
<evidence type="ECO:0000313" key="4">
    <source>
        <dbReference type="EMBL" id="NDK92520.1"/>
    </source>
</evidence>
<dbReference type="AlphaFoldDB" id="A0A7K3LW58"/>
<organism evidence="4 5">
    <name type="scientific">Gordonia desulfuricans</name>
    <dbReference type="NCBI Taxonomy" id="89051"/>
    <lineage>
        <taxon>Bacteria</taxon>
        <taxon>Bacillati</taxon>
        <taxon>Actinomycetota</taxon>
        <taxon>Actinomycetes</taxon>
        <taxon>Mycobacteriales</taxon>
        <taxon>Gordoniaceae</taxon>
        <taxon>Gordonia</taxon>
    </lineage>
</organism>
<feature type="domain" description="Rhodanese" evidence="3">
    <location>
        <begin position="178"/>
        <end position="276"/>
    </location>
</feature>
<dbReference type="PROSITE" id="PS50206">
    <property type="entry name" value="RHODANESE_3"/>
    <property type="match status" value="2"/>
</dbReference>
<dbReference type="InterPro" id="IPR045078">
    <property type="entry name" value="TST/MPST-like"/>
</dbReference>
<dbReference type="GO" id="GO:0004792">
    <property type="term" value="F:thiosulfate-cyanide sulfurtransferase activity"/>
    <property type="evidence" value="ECO:0007669"/>
    <property type="project" value="TreeGrafter"/>
</dbReference>
<dbReference type="SMART" id="SM00450">
    <property type="entry name" value="RHOD"/>
    <property type="match status" value="2"/>
</dbReference>
<keyword evidence="1 4" id="KW-0808">Transferase</keyword>
<evidence type="ECO:0000259" key="3">
    <source>
        <dbReference type="PROSITE" id="PS50206"/>
    </source>
</evidence>
<evidence type="ECO:0000313" key="5">
    <source>
        <dbReference type="Proteomes" id="UP000466307"/>
    </source>
</evidence>
<dbReference type="RefSeq" id="WP_059035711.1">
    <property type="nucleotide sequence ID" value="NZ_JAADZU010000131.1"/>
</dbReference>
<proteinExistence type="predicted"/>
<dbReference type="CDD" id="cd01448">
    <property type="entry name" value="TST_Repeat_1"/>
    <property type="match status" value="1"/>
</dbReference>
<evidence type="ECO:0000256" key="1">
    <source>
        <dbReference type="ARBA" id="ARBA00022679"/>
    </source>
</evidence>
<keyword evidence="5" id="KW-1185">Reference proteome</keyword>
<dbReference type="Proteomes" id="UP000466307">
    <property type="component" value="Unassembled WGS sequence"/>
</dbReference>
<accession>A0A7K3LW58</accession>
<dbReference type="PANTHER" id="PTHR11364">
    <property type="entry name" value="THIOSULFATE SULFERTANSFERASE"/>
    <property type="match status" value="1"/>
</dbReference>
<dbReference type="EMBL" id="JAADZU010000131">
    <property type="protein sequence ID" value="NDK92520.1"/>
    <property type="molecule type" value="Genomic_DNA"/>
</dbReference>
<comment type="caution">
    <text evidence="4">The sequence shown here is derived from an EMBL/GenBank/DDBJ whole genome shotgun (WGS) entry which is preliminary data.</text>
</comment>
<name>A0A7K3LW58_9ACTN</name>
<reference evidence="4 5" key="1">
    <citation type="submission" date="2020-01" db="EMBL/GenBank/DDBJ databases">
        <title>Investigation of new actinobacteria for the biodesulphurisation of diesel fuel.</title>
        <authorList>
            <person name="Athi Narayanan S.M."/>
        </authorList>
    </citation>
    <scope>NUCLEOTIDE SEQUENCE [LARGE SCALE GENOMIC DNA]</scope>
    <source>
        <strain evidence="4 5">213E</strain>
    </source>
</reference>
<feature type="domain" description="Rhodanese" evidence="3">
    <location>
        <begin position="16"/>
        <end position="138"/>
    </location>
</feature>
<dbReference type="SUPFAM" id="SSF52821">
    <property type="entry name" value="Rhodanese/Cell cycle control phosphatase"/>
    <property type="match status" value="2"/>
</dbReference>
<protein>
    <submittedName>
        <fullName evidence="4">Sulfurtransferase</fullName>
    </submittedName>
</protein>
<sequence>MSAPTALVDVAWLAENTASVVILDASIRRGDGEEEPAFSSGRTDFEADHIQGARFADLFTEFSDPDDPLPFMRPSARQVADTLARHGITDGTEVVVYDRLNGAWAARLWWVLRSFGIGARVLDGGLTAWTSAGLPTESGPSRPVSPVTAPAVQDHSDLVAHLDEVAAATGLLVCGLRREEFDGDPADPLSGHIPGSVSLPYAQTLDAAGRHDAAGTRKLAAEAGIGVGGPAPILYCGGAVNAAGVALALHEIGITDVRIYDGSLSEWRSNPERPLAQTVS</sequence>
<evidence type="ECO:0000256" key="2">
    <source>
        <dbReference type="ARBA" id="ARBA00022737"/>
    </source>
</evidence>
<dbReference type="PANTHER" id="PTHR11364:SF27">
    <property type="entry name" value="SULFURTRANSFERASE"/>
    <property type="match status" value="1"/>
</dbReference>
<gene>
    <name evidence="4" type="ORF">GYA93_23635</name>
</gene>
<dbReference type="InterPro" id="IPR001763">
    <property type="entry name" value="Rhodanese-like_dom"/>
</dbReference>
<dbReference type="Gene3D" id="3.40.250.10">
    <property type="entry name" value="Rhodanese-like domain"/>
    <property type="match status" value="2"/>
</dbReference>
<dbReference type="Pfam" id="PF00581">
    <property type="entry name" value="Rhodanese"/>
    <property type="match status" value="2"/>
</dbReference>